<keyword evidence="7 10" id="KW-1133">Transmembrane helix</keyword>
<feature type="transmembrane region" description="Helical" evidence="10">
    <location>
        <begin position="477"/>
        <end position="495"/>
    </location>
</feature>
<gene>
    <name evidence="11" type="ORF">BCR35DRAFT_217939</name>
</gene>
<dbReference type="GO" id="GO:0015031">
    <property type="term" value="P:protein transport"/>
    <property type="evidence" value="ECO:0007669"/>
    <property type="project" value="UniProtKB-KW"/>
</dbReference>
<evidence type="ECO:0000256" key="6">
    <source>
        <dbReference type="ARBA" id="ARBA00022927"/>
    </source>
</evidence>
<keyword evidence="12" id="KW-1185">Reference proteome</keyword>
<dbReference type="OrthoDB" id="9986677at2759"/>
<feature type="transmembrane region" description="Helical" evidence="10">
    <location>
        <begin position="752"/>
        <end position="775"/>
    </location>
</feature>
<dbReference type="Pfam" id="PF03169">
    <property type="entry name" value="OPT"/>
    <property type="match status" value="1"/>
</dbReference>
<feature type="compositionally biased region" description="Low complexity" evidence="9">
    <location>
        <begin position="89"/>
        <end position="99"/>
    </location>
</feature>
<feature type="transmembrane region" description="Helical" evidence="10">
    <location>
        <begin position="668"/>
        <end position="692"/>
    </location>
</feature>
<dbReference type="Proteomes" id="UP000193467">
    <property type="component" value="Unassembled WGS sequence"/>
</dbReference>
<dbReference type="NCBIfam" id="TIGR00727">
    <property type="entry name" value="ISP4_OPT"/>
    <property type="match status" value="1"/>
</dbReference>
<dbReference type="FunCoup" id="A0A1Y2FYE3">
    <property type="interactions" value="56"/>
</dbReference>
<evidence type="ECO:0000256" key="2">
    <source>
        <dbReference type="ARBA" id="ARBA00008807"/>
    </source>
</evidence>
<evidence type="ECO:0000256" key="3">
    <source>
        <dbReference type="ARBA" id="ARBA00022448"/>
    </source>
</evidence>
<dbReference type="InParanoid" id="A0A1Y2FYE3"/>
<feature type="transmembrane region" description="Helical" evidence="10">
    <location>
        <begin position="507"/>
        <end position="528"/>
    </location>
</feature>
<keyword evidence="3" id="KW-0813">Transport</keyword>
<feature type="transmembrane region" description="Helical" evidence="10">
    <location>
        <begin position="642"/>
        <end position="662"/>
    </location>
</feature>
<dbReference type="NCBIfam" id="TIGR00728">
    <property type="entry name" value="OPT_sfam"/>
    <property type="match status" value="1"/>
</dbReference>
<organism evidence="11 12">
    <name type="scientific">Leucosporidium creatinivorum</name>
    <dbReference type="NCBI Taxonomy" id="106004"/>
    <lineage>
        <taxon>Eukaryota</taxon>
        <taxon>Fungi</taxon>
        <taxon>Dikarya</taxon>
        <taxon>Basidiomycota</taxon>
        <taxon>Pucciniomycotina</taxon>
        <taxon>Microbotryomycetes</taxon>
        <taxon>Leucosporidiales</taxon>
        <taxon>Leucosporidium</taxon>
    </lineage>
</organism>
<keyword evidence="6" id="KW-0653">Protein transport</keyword>
<dbReference type="AlphaFoldDB" id="A0A1Y2FYE3"/>
<keyword evidence="5" id="KW-0571">Peptide transport</keyword>
<dbReference type="GO" id="GO:0016020">
    <property type="term" value="C:membrane"/>
    <property type="evidence" value="ECO:0007669"/>
    <property type="project" value="UniProtKB-SubCell"/>
</dbReference>
<feature type="region of interest" description="Disordered" evidence="9">
    <location>
        <begin position="128"/>
        <end position="175"/>
    </location>
</feature>
<feature type="transmembrane region" description="Helical" evidence="10">
    <location>
        <begin position="440"/>
        <end position="465"/>
    </location>
</feature>
<feature type="compositionally biased region" description="Low complexity" evidence="9">
    <location>
        <begin position="145"/>
        <end position="159"/>
    </location>
</feature>
<comment type="similarity">
    <text evidence="2">Belongs to the oligopeptide OPT transporter family.</text>
</comment>
<feature type="transmembrane region" description="Helical" evidence="10">
    <location>
        <begin position="294"/>
        <end position="315"/>
    </location>
</feature>
<feature type="transmembrane region" description="Helical" evidence="10">
    <location>
        <begin position="822"/>
        <end position="840"/>
    </location>
</feature>
<dbReference type="PANTHER" id="PTHR22601">
    <property type="entry name" value="ISP4 LIKE PROTEIN"/>
    <property type="match status" value="1"/>
</dbReference>
<feature type="transmembrane region" description="Helical" evidence="10">
    <location>
        <begin position="704"/>
        <end position="732"/>
    </location>
</feature>
<comment type="subcellular location">
    <subcellularLocation>
        <location evidence="1">Membrane</location>
        <topology evidence="1">Multi-pass membrane protein</topology>
    </subcellularLocation>
</comment>
<reference evidence="11 12" key="1">
    <citation type="submission" date="2016-07" db="EMBL/GenBank/DDBJ databases">
        <title>Pervasive Adenine N6-methylation of Active Genes in Fungi.</title>
        <authorList>
            <consortium name="DOE Joint Genome Institute"/>
            <person name="Mondo S.J."/>
            <person name="Dannebaum R.O."/>
            <person name="Kuo R.C."/>
            <person name="Labutti K."/>
            <person name="Haridas S."/>
            <person name="Kuo A."/>
            <person name="Salamov A."/>
            <person name="Ahrendt S.R."/>
            <person name="Lipzen A."/>
            <person name="Sullivan W."/>
            <person name="Andreopoulos W.B."/>
            <person name="Clum A."/>
            <person name="Lindquist E."/>
            <person name="Daum C."/>
            <person name="Ramamoorthy G.K."/>
            <person name="Gryganskyi A."/>
            <person name="Culley D."/>
            <person name="Magnuson J.K."/>
            <person name="James T.Y."/>
            <person name="O'Malley M.A."/>
            <person name="Stajich J.E."/>
            <person name="Spatafora J.W."/>
            <person name="Visel A."/>
            <person name="Grigoriev I.V."/>
        </authorList>
    </citation>
    <scope>NUCLEOTIDE SEQUENCE [LARGE SCALE GENOMIC DNA]</scope>
    <source>
        <strain evidence="11 12">62-1032</strain>
    </source>
</reference>
<name>A0A1Y2FYE3_9BASI</name>
<evidence type="ECO:0000256" key="9">
    <source>
        <dbReference type="SAM" id="MobiDB-lite"/>
    </source>
</evidence>
<feature type="transmembrane region" description="Helical" evidence="10">
    <location>
        <begin position="588"/>
        <end position="609"/>
    </location>
</feature>
<protein>
    <submittedName>
        <fullName evidence="11">OPT oligopeptide transporter protein-domain-containing protein</fullName>
    </submittedName>
</protein>
<feature type="region of interest" description="Disordered" evidence="9">
    <location>
        <begin position="1"/>
        <end position="112"/>
    </location>
</feature>
<feature type="compositionally biased region" description="Pro residues" evidence="9">
    <location>
        <begin position="25"/>
        <end position="37"/>
    </location>
</feature>
<feature type="transmembrane region" description="Helical" evidence="10">
    <location>
        <begin position="796"/>
        <end position="816"/>
    </location>
</feature>
<evidence type="ECO:0000256" key="5">
    <source>
        <dbReference type="ARBA" id="ARBA00022856"/>
    </source>
</evidence>
<evidence type="ECO:0000313" key="12">
    <source>
        <dbReference type="Proteomes" id="UP000193467"/>
    </source>
</evidence>
<dbReference type="InterPro" id="IPR004648">
    <property type="entry name" value="Oligpept_transpt"/>
</dbReference>
<feature type="compositionally biased region" description="Acidic residues" evidence="9">
    <location>
        <begin position="1"/>
        <end position="17"/>
    </location>
</feature>
<evidence type="ECO:0000256" key="8">
    <source>
        <dbReference type="ARBA" id="ARBA00023136"/>
    </source>
</evidence>
<dbReference type="GO" id="GO:0035673">
    <property type="term" value="F:oligopeptide transmembrane transporter activity"/>
    <property type="evidence" value="ECO:0007669"/>
    <property type="project" value="InterPro"/>
</dbReference>
<dbReference type="EMBL" id="MCGR01000009">
    <property type="protein sequence ID" value="ORY88572.1"/>
    <property type="molecule type" value="Genomic_DNA"/>
</dbReference>
<keyword evidence="4 10" id="KW-0812">Transmembrane</keyword>
<proteinExistence type="inferred from homology"/>
<comment type="caution">
    <text evidence="11">The sequence shown here is derived from an EMBL/GenBank/DDBJ whole genome shotgun (WGS) entry which is preliminary data.</text>
</comment>
<evidence type="ECO:0000256" key="4">
    <source>
        <dbReference type="ARBA" id="ARBA00022692"/>
    </source>
</evidence>
<evidence type="ECO:0000256" key="7">
    <source>
        <dbReference type="ARBA" id="ARBA00022989"/>
    </source>
</evidence>
<feature type="transmembrane region" description="Helical" evidence="10">
    <location>
        <begin position="269"/>
        <end position="288"/>
    </location>
</feature>
<evidence type="ECO:0000313" key="11">
    <source>
        <dbReference type="EMBL" id="ORY88572.1"/>
    </source>
</evidence>
<evidence type="ECO:0000256" key="1">
    <source>
        <dbReference type="ARBA" id="ARBA00004141"/>
    </source>
</evidence>
<evidence type="ECO:0000256" key="10">
    <source>
        <dbReference type="SAM" id="Phobius"/>
    </source>
</evidence>
<sequence length="889" mass="96366">MQDDDSLYDSESEDEDLFAFQPPSLSAPPPAAPPPFSDPSALSVASSISADERGRPTTAAPGLAPPRPSTSAYDRPWTAFDEELPPPAAKASSDSSGPARASTAPSRKDAAELSLTPAEAYASLVYSGSEATGLSQKGARRRSGLGEPTTPTGSSPSVSVDFTRWRDKSEDGSENLTVYSSAQERRIGGAGLGRSMHAEVGIEMGNLGRDSLTTKSSGCDGEEGRTYLTDAETLAHALAEEEEDSPYPEVRASVSNYDDDMPVLTFRSWLLGLTFAVLVGCANCFMMFRYPAPIMTPIVCLIAAYPCGKFLAWALPITSWTPPSWTGYNGDISFNPGPFNIKEHTVILLMSNVAISPVYALHFSVACEKFYAIQFGAGFDILAAITSQTIGFAVAGLCRRFLVWPASLLWPQNLALSTLLNTLHAEEDNEAGAGISRHQFFCWSFVLAFAWNFLPGFLFQALSAFSWVCWIAPNNPVVNQLFGVSSGLGMSLVTFDWSQIAFIVSPLLVPWWGIVNIFLGFVALYWIIAPALYYSNVWHTAHLPISSNSVFDRFGSEYDVSRVLNQTSRTLNSTAYSAYSQPYVPATYAIYFGAAFALATAALVHTALYHGKEIVKRARKIAVEEDDVHMKLMRKYPEVPDWWYCAFLVVAVALSLVVSCAFDTTLPWWGLLLSVAFGSLYVLPGGLIYALTATQIQINIPAQLIAGFAFSGSPLAVMLFKVYSICSTLVGLSFVQDLKLGHYMKIPPRATFTVQIVATIASALAQVGVKTLISANVDDFCSQDQAARLNCASTRVFYSASIVWGAVGPSRLFGVGKIYNPLLWGLLIGVVGPVLTWMMAKRWPKSWVRWVNLPVALNGAMSMPPATGINVSSRARWWGLMAGLLASES</sequence>
<keyword evidence="8 10" id="KW-0472">Membrane</keyword>
<accession>A0A1Y2FYE3</accession>
<dbReference type="InterPro" id="IPR004813">
    <property type="entry name" value="OPT"/>
</dbReference>